<reference evidence="11 12" key="1">
    <citation type="journal article" date="2010" name="Nat. Biotechnol.">
        <title>Genome sequence of the model mushroom Schizophyllum commune.</title>
        <authorList>
            <person name="Ohm R.A."/>
            <person name="de Jong J.F."/>
            <person name="Lugones L.G."/>
            <person name="Aerts A."/>
            <person name="Kothe E."/>
            <person name="Stajich J.E."/>
            <person name="de Vries R.P."/>
            <person name="Record E."/>
            <person name="Levasseur A."/>
            <person name="Baker S.E."/>
            <person name="Bartholomew K.A."/>
            <person name="Coutinho P.M."/>
            <person name="Erdmann S."/>
            <person name="Fowler T.J."/>
            <person name="Gathman A.C."/>
            <person name="Lombard V."/>
            <person name="Henrissat B."/>
            <person name="Knabe N."/>
            <person name="Kuees U."/>
            <person name="Lilly W.W."/>
            <person name="Lindquist E."/>
            <person name="Lucas S."/>
            <person name="Magnuson J.K."/>
            <person name="Piumi F."/>
            <person name="Raudaskoski M."/>
            <person name="Salamov A."/>
            <person name="Schmutz J."/>
            <person name="Schwarze F.W.M.R."/>
            <person name="vanKuyk P.A."/>
            <person name="Horton J.S."/>
            <person name="Grigoriev I.V."/>
            <person name="Woesten H.A.B."/>
        </authorList>
    </citation>
    <scope>NUCLEOTIDE SEQUENCE [LARGE SCALE GENOMIC DNA]</scope>
    <source>
        <strain evidence="12">H4-8 / FGSC 9210</strain>
    </source>
</reference>
<dbReference type="InterPro" id="IPR029070">
    <property type="entry name" value="Chitinase_insertion_sf"/>
</dbReference>
<feature type="signal peptide" evidence="9">
    <location>
        <begin position="1"/>
        <end position="25"/>
    </location>
</feature>
<name>D8QLJ3_SCHCM</name>
<evidence type="ECO:0000313" key="11">
    <source>
        <dbReference type="EMBL" id="EFI91356.1"/>
    </source>
</evidence>
<dbReference type="CDD" id="cd06548">
    <property type="entry name" value="GH18_chitinase"/>
    <property type="match status" value="1"/>
</dbReference>
<dbReference type="SUPFAM" id="SSF51445">
    <property type="entry name" value="(Trans)glycosidases"/>
    <property type="match status" value="1"/>
</dbReference>
<dbReference type="eggNOG" id="KOG2806">
    <property type="taxonomic scope" value="Eukaryota"/>
</dbReference>
<dbReference type="GO" id="GO:0008061">
    <property type="term" value="F:chitin binding"/>
    <property type="evidence" value="ECO:0007669"/>
    <property type="project" value="InterPro"/>
</dbReference>
<dbReference type="Gene3D" id="3.20.20.80">
    <property type="entry name" value="Glycosidases"/>
    <property type="match status" value="1"/>
</dbReference>
<dbReference type="SMART" id="SM00636">
    <property type="entry name" value="Glyco_18"/>
    <property type="match status" value="1"/>
</dbReference>
<comment type="catalytic activity">
    <reaction evidence="1">
        <text>Random endo-hydrolysis of N-acetyl-beta-D-glucosaminide (1-&gt;4)-beta-linkages in chitin and chitodextrins.</text>
        <dbReference type="EC" id="3.2.1.14"/>
    </reaction>
</comment>
<evidence type="ECO:0000256" key="8">
    <source>
        <dbReference type="RuleBase" id="RU004453"/>
    </source>
</evidence>
<dbReference type="AlphaFoldDB" id="D8QLJ3"/>
<dbReference type="RefSeq" id="XP_003026259.1">
    <property type="nucleotide sequence ID" value="XM_003026213.1"/>
</dbReference>
<dbReference type="HOGENOM" id="CLU_002833_1_0_1"/>
<dbReference type="VEuPathDB" id="FungiDB:SCHCODRAFT_02645822"/>
<dbReference type="GO" id="GO:0000272">
    <property type="term" value="P:polysaccharide catabolic process"/>
    <property type="evidence" value="ECO:0007669"/>
    <property type="project" value="UniProtKB-KW"/>
</dbReference>
<evidence type="ECO:0000256" key="6">
    <source>
        <dbReference type="ARBA" id="ARBA00023326"/>
    </source>
</evidence>
<evidence type="ECO:0000256" key="9">
    <source>
        <dbReference type="SAM" id="SignalP"/>
    </source>
</evidence>
<keyword evidence="9" id="KW-0732">Signal</keyword>
<dbReference type="Gene3D" id="3.10.50.10">
    <property type="match status" value="1"/>
</dbReference>
<dbReference type="OMA" id="GATRYWD"/>
<dbReference type="InterPro" id="IPR011583">
    <property type="entry name" value="Chitinase_II/V-like_cat"/>
</dbReference>
<keyword evidence="4" id="KW-0119">Carbohydrate metabolism</keyword>
<dbReference type="PROSITE" id="PS01095">
    <property type="entry name" value="GH18_1"/>
    <property type="match status" value="1"/>
</dbReference>
<organism evidence="12">
    <name type="scientific">Schizophyllum commune (strain H4-8 / FGSC 9210)</name>
    <name type="common">Split gill fungus</name>
    <dbReference type="NCBI Taxonomy" id="578458"/>
    <lineage>
        <taxon>Eukaryota</taxon>
        <taxon>Fungi</taxon>
        <taxon>Dikarya</taxon>
        <taxon>Basidiomycota</taxon>
        <taxon>Agaricomycotina</taxon>
        <taxon>Agaricomycetes</taxon>
        <taxon>Agaricomycetidae</taxon>
        <taxon>Agaricales</taxon>
        <taxon>Schizophyllaceae</taxon>
        <taxon>Schizophyllum</taxon>
    </lineage>
</organism>
<feature type="domain" description="GH18" evidence="10">
    <location>
        <begin position="63"/>
        <end position="424"/>
    </location>
</feature>
<dbReference type="GO" id="GO:0006032">
    <property type="term" value="P:chitin catabolic process"/>
    <property type="evidence" value="ECO:0007669"/>
    <property type="project" value="UniProtKB-KW"/>
</dbReference>
<keyword evidence="2 7" id="KW-0378">Hydrolase</keyword>
<dbReference type="SUPFAM" id="SSF54556">
    <property type="entry name" value="Chitinase insertion domain"/>
    <property type="match status" value="1"/>
</dbReference>
<evidence type="ECO:0000313" key="12">
    <source>
        <dbReference type="Proteomes" id="UP000007431"/>
    </source>
</evidence>
<dbReference type="PANTHER" id="PTHR11177">
    <property type="entry name" value="CHITINASE"/>
    <property type="match status" value="1"/>
</dbReference>
<dbReference type="InterPro" id="IPR050314">
    <property type="entry name" value="Glycosyl_Hydrlase_18"/>
</dbReference>
<evidence type="ECO:0000259" key="10">
    <source>
        <dbReference type="PROSITE" id="PS51910"/>
    </source>
</evidence>
<evidence type="ECO:0000256" key="3">
    <source>
        <dbReference type="ARBA" id="ARBA00023024"/>
    </source>
</evidence>
<dbReference type="GO" id="GO:0008843">
    <property type="term" value="F:endochitinase activity"/>
    <property type="evidence" value="ECO:0007669"/>
    <property type="project" value="UniProtKB-EC"/>
</dbReference>
<dbReference type="Pfam" id="PF00704">
    <property type="entry name" value="Glyco_hydro_18"/>
    <property type="match status" value="1"/>
</dbReference>
<dbReference type="Proteomes" id="UP000007431">
    <property type="component" value="Unassembled WGS sequence"/>
</dbReference>
<dbReference type="STRING" id="578458.D8QLJ3"/>
<dbReference type="InParanoid" id="D8QLJ3"/>
<dbReference type="PANTHER" id="PTHR11177:SF317">
    <property type="entry name" value="CHITINASE 12-RELATED"/>
    <property type="match status" value="1"/>
</dbReference>
<evidence type="ECO:0000256" key="5">
    <source>
        <dbReference type="ARBA" id="ARBA00023295"/>
    </source>
</evidence>
<keyword evidence="5 7" id="KW-0326">Glycosidase</keyword>
<dbReference type="KEGG" id="scm:SCHCO_02645822"/>
<dbReference type="OrthoDB" id="76388at2759"/>
<dbReference type="InterPro" id="IPR017853">
    <property type="entry name" value="GH"/>
</dbReference>
<sequence>MMISSRFSRLSILAIAALSMASVHATQSMKIPDNKNATMRLQEVADSPILHQVTRRGLLADGKVSIGYYPNWAIYDGSGNFKPTDIAVDGLTHILYSFADSDPSTGHVKLTDAWADEQITFNGESGGGNNLYGCLGELFKIKQQHRSVKVLLSVGGYTYSQDGHFKFITSADSRANFVKDAVQLVEDYGLDGIDIDFEYPGSTEEGQGLGSLFKELRTAFDNLASQKGDSTPYELTAAVAAGADGYGHLDVKTMDSALSYWNLMAYDYAGSWSDVTDNQANLYPDGVSDISTEGALKWYKDSGATAAKISLGIPIYGRGFENTDGLGSSFNGVGSGTTESGIYSYKNLPFAGAEVFENTTSGSSYSYDSAKREWISYDTPNIVKLKGQYVADNGLAGTMCWDLSTDKTGNDALVATAAGAVGGLDTTQNHINYPNSKWDNVKNANAQRRSHMRRARAIQAL</sequence>
<evidence type="ECO:0000256" key="7">
    <source>
        <dbReference type="RuleBase" id="RU000489"/>
    </source>
</evidence>
<gene>
    <name evidence="11" type="ORF">SCHCODRAFT_71318</name>
</gene>
<feature type="chain" id="PRO_5003121037" evidence="9">
    <location>
        <begin position="26"/>
        <end position="461"/>
    </location>
</feature>
<evidence type="ECO:0000256" key="1">
    <source>
        <dbReference type="ARBA" id="ARBA00000822"/>
    </source>
</evidence>
<dbReference type="EMBL" id="GL377318">
    <property type="protein sequence ID" value="EFI91356.1"/>
    <property type="molecule type" value="Genomic_DNA"/>
</dbReference>
<dbReference type="PROSITE" id="PS51910">
    <property type="entry name" value="GH18_2"/>
    <property type="match status" value="1"/>
</dbReference>
<dbReference type="GeneID" id="9596543"/>
<protein>
    <submittedName>
        <fullName evidence="11">Glycoside hydrolase family 18 protein</fullName>
    </submittedName>
</protein>
<dbReference type="InterPro" id="IPR001579">
    <property type="entry name" value="Glyco_hydro_18_chit_AS"/>
</dbReference>
<evidence type="ECO:0000256" key="2">
    <source>
        <dbReference type="ARBA" id="ARBA00022801"/>
    </source>
</evidence>
<keyword evidence="6" id="KW-0624">Polysaccharide degradation</keyword>
<accession>D8QLJ3</accession>
<keyword evidence="3" id="KW-0146">Chitin degradation</keyword>
<proteinExistence type="inferred from homology"/>
<dbReference type="InterPro" id="IPR001223">
    <property type="entry name" value="Glyco_hydro18_cat"/>
</dbReference>
<dbReference type="GO" id="GO:0005576">
    <property type="term" value="C:extracellular region"/>
    <property type="evidence" value="ECO:0007669"/>
    <property type="project" value="TreeGrafter"/>
</dbReference>
<comment type="similarity">
    <text evidence="8">Belongs to the glycosyl hydrolase 18 family.</text>
</comment>
<evidence type="ECO:0000256" key="4">
    <source>
        <dbReference type="ARBA" id="ARBA00023277"/>
    </source>
</evidence>
<keyword evidence="12" id="KW-1185">Reference proteome</keyword>